<proteinExistence type="predicted"/>
<evidence type="ECO:0000313" key="1">
    <source>
        <dbReference type="Proteomes" id="UP000887565"/>
    </source>
</evidence>
<protein>
    <submittedName>
        <fullName evidence="2">Uncharacterized protein</fullName>
    </submittedName>
</protein>
<organism evidence="1 2">
    <name type="scientific">Romanomermis culicivorax</name>
    <name type="common">Nematode worm</name>
    <dbReference type="NCBI Taxonomy" id="13658"/>
    <lineage>
        <taxon>Eukaryota</taxon>
        <taxon>Metazoa</taxon>
        <taxon>Ecdysozoa</taxon>
        <taxon>Nematoda</taxon>
        <taxon>Enoplea</taxon>
        <taxon>Dorylaimia</taxon>
        <taxon>Mermithida</taxon>
        <taxon>Mermithoidea</taxon>
        <taxon>Mermithidae</taxon>
        <taxon>Romanomermis</taxon>
    </lineage>
</organism>
<name>A0A915JBW3_ROMCU</name>
<keyword evidence="1" id="KW-1185">Reference proteome</keyword>
<dbReference type="Proteomes" id="UP000887565">
    <property type="component" value="Unplaced"/>
</dbReference>
<evidence type="ECO:0000313" key="2">
    <source>
        <dbReference type="WBParaSite" id="nRc.2.0.1.t23647-RA"/>
    </source>
</evidence>
<dbReference type="WBParaSite" id="nRc.2.0.1.t23647-RA">
    <property type="protein sequence ID" value="nRc.2.0.1.t23647-RA"/>
    <property type="gene ID" value="nRc.2.0.1.g23647"/>
</dbReference>
<sequence length="71" mass="7820">MTRVLPDFLEEVVFDHSEVDGRGHFTSEIISGANDPSCLSDKGNIRAAKNSCMATVCKKTGFHHSRLDLQV</sequence>
<accession>A0A915JBW3</accession>
<reference evidence="2" key="1">
    <citation type="submission" date="2022-11" db="UniProtKB">
        <authorList>
            <consortium name="WormBaseParasite"/>
        </authorList>
    </citation>
    <scope>IDENTIFICATION</scope>
</reference>
<dbReference type="AlphaFoldDB" id="A0A915JBW3"/>